<dbReference type="GO" id="GO:0015074">
    <property type="term" value="P:DNA integration"/>
    <property type="evidence" value="ECO:0007669"/>
    <property type="project" value="UniProtKB-KW"/>
</dbReference>
<dbReference type="Gene3D" id="1.10.150.130">
    <property type="match status" value="1"/>
</dbReference>
<dbReference type="Pfam" id="PF20172">
    <property type="entry name" value="DUF6538"/>
    <property type="match status" value="1"/>
</dbReference>
<dbReference type="InterPro" id="IPR050090">
    <property type="entry name" value="Tyrosine_recombinase_XerCD"/>
</dbReference>
<dbReference type="PANTHER" id="PTHR30349:SF41">
    <property type="entry name" value="INTEGRASE_RECOMBINASE PROTEIN MJ0367-RELATED"/>
    <property type="match status" value="1"/>
</dbReference>
<dbReference type="Proteomes" id="UP000191905">
    <property type="component" value="Unassembled WGS sequence"/>
</dbReference>
<evidence type="ECO:0000256" key="4">
    <source>
        <dbReference type="ARBA" id="ARBA00023172"/>
    </source>
</evidence>
<keyword evidence="2" id="KW-0229">DNA integration</keyword>
<evidence type="ECO:0000259" key="6">
    <source>
        <dbReference type="PROSITE" id="PS51900"/>
    </source>
</evidence>
<dbReference type="OrthoDB" id="9784724at2"/>
<dbReference type="PANTHER" id="PTHR30349">
    <property type="entry name" value="PHAGE INTEGRASE-RELATED"/>
    <property type="match status" value="1"/>
</dbReference>
<dbReference type="InterPro" id="IPR011010">
    <property type="entry name" value="DNA_brk_join_enz"/>
</dbReference>
<dbReference type="InterPro" id="IPR010998">
    <property type="entry name" value="Integrase_recombinase_N"/>
</dbReference>
<organism evidence="7 8">
    <name type="scientific">Manganibacter manganicus</name>
    <dbReference type="NCBI Taxonomy" id="1873176"/>
    <lineage>
        <taxon>Bacteria</taxon>
        <taxon>Pseudomonadati</taxon>
        <taxon>Pseudomonadota</taxon>
        <taxon>Alphaproteobacteria</taxon>
        <taxon>Hyphomicrobiales</taxon>
        <taxon>Phyllobacteriaceae</taxon>
        <taxon>Manganibacter</taxon>
    </lineage>
</organism>
<reference evidence="7 8" key="1">
    <citation type="journal article" date="2016" name="Int. J. Syst. Evol. Microbiol.">
        <title>Pseudaminobacter manganicus sp. nov., isolated from sludge of a manganese mine.</title>
        <authorList>
            <person name="Li J."/>
            <person name="Huang J."/>
            <person name="Liao S."/>
            <person name="Wang G."/>
        </authorList>
    </citation>
    <scope>NUCLEOTIDE SEQUENCE [LARGE SCALE GENOMIC DNA]</scope>
    <source>
        <strain evidence="7 8">JH-7</strain>
    </source>
</reference>
<evidence type="ECO:0000313" key="7">
    <source>
        <dbReference type="EMBL" id="OQM73631.1"/>
    </source>
</evidence>
<dbReference type="InterPro" id="IPR046668">
    <property type="entry name" value="DUF6538"/>
</dbReference>
<dbReference type="GO" id="GO:0003677">
    <property type="term" value="F:DNA binding"/>
    <property type="evidence" value="ECO:0007669"/>
    <property type="project" value="UniProtKB-UniRule"/>
</dbReference>
<protein>
    <recommendedName>
        <fullName evidence="6">Core-binding (CB) domain-containing protein</fullName>
    </recommendedName>
</protein>
<dbReference type="PROSITE" id="PS51900">
    <property type="entry name" value="CB"/>
    <property type="match status" value="1"/>
</dbReference>
<proteinExistence type="inferred from homology"/>
<evidence type="ECO:0000256" key="3">
    <source>
        <dbReference type="ARBA" id="ARBA00023125"/>
    </source>
</evidence>
<keyword evidence="4" id="KW-0233">DNA recombination</keyword>
<gene>
    <name evidence="7" type="ORF">BFN67_06790</name>
</gene>
<dbReference type="RefSeq" id="WP_080921321.1">
    <property type="nucleotide sequence ID" value="NZ_MDET01000056.1"/>
</dbReference>
<dbReference type="Gene3D" id="1.10.443.10">
    <property type="entry name" value="Intergrase catalytic core"/>
    <property type="match status" value="1"/>
</dbReference>
<evidence type="ECO:0000256" key="5">
    <source>
        <dbReference type="PROSITE-ProRule" id="PRU01248"/>
    </source>
</evidence>
<dbReference type="InterPro" id="IPR044068">
    <property type="entry name" value="CB"/>
</dbReference>
<feature type="domain" description="Core-binding (CB)" evidence="6">
    <location>
        <begin position="256"/>
        <end position="340"/>
    </location>
</feature>
<sequence>MTGPWPHPNTGILYYRKVTPPDIFAERRRLAELGVKVTREVQRSLGTRDRKPAERLYKEVSGEVEAEWDRWRLLLREGPQDLSPKQTVALAAEHARAFLAKHEEDAFEAPPESPIPNPPDDGNTTMLAMVDAMEPDKRKDFERDIREYVGAGAKRKRSLTVRLLSKYPGLRAILGRDVAAALEAIHGADSDEALANRRLHVTAESRRLLNLQMASMMGAVHRGLEARRGNDYSRVKELEAAPDFVVSSPSTEPSRPANVLTLERLLDHKAKTTSIRAKTVSDNRAYLTKFVAFIGHDDARKVAKDDVRRWRDSLMETGLSPKTITDKYLSAVRAVLTHGVKEFDLPFNAASGIADNREGVAPKRSKGWTEEEAARILKATFGGTSKAISEPHKRALFWMPWVLAYTGLRAAEIGQFQGRHLKEEDGIPYLLITPSDGSTKSGKAWAVGIHKHLIELGFLDFIREIGEGPLFYEPYPADTDLKALKGKHRGTEVGKRVGQWVTEELKMEAPLGRPLHALRHLFTTRSRHCGMDKEARDFMMGSGPVDAREGYGEWPPAVLDREINKLPRFAVMDTGWRP</sequence>
<dbReference type="InterPro" id="IPR013762">
    <property type="entry name" value="Integrase-like_cat_sf"/>
</dbReference>
<dbReference type="STRING" id="1873176.BFN67_06790"/>
<keyword evidence="3 5" id="KW-0238">DNA-binding</keyword>
<dbReference type="GO" id="GO:0006310">
    <property type="term" value="P:DNA recombination"/>
    <property type="evidence" value="ECO:0007669"/>
    <property type="project" value="UniProtKB-KW"/>
</dbReference>
<comment type="caution">
    <text evidence="7">The sequence shown here is derived from an EMBL/GenBank/DDBJ whole genome shotgun (WGS) entry which is preliminary data.</text>
</comment>
<dbReference type="AlphaFoldDB" id="A0A1V8RK95"/>
<accession>A0A1V8RK95</accession>
<keyword evidence="8" id="KW-1185">Reference proteome</keyword>
<evidence type="ECO:0000313" key="8">
    <source>
        <dbReference type="Proteomes" id="UP000191905"/>
    </source>
</evidence>
<dbReference type="SUPFAM" id="SSF56349">
    <property type="entry name" value="DNA breaking-rejoining enzymes"/>
    <property type="match status" value="1"/>
</dbReference>
<evidence type="ECO:0000256" key="2">
    <source>
        <dbReference type="ARBA" id="ARBA00022908"/>
    </source>
</evidence>
<evidence type="ECO:0000256" key="1">
    <source>
        <dbReference type="ARBA" id="ARBA00008857"/>
    </source>
</evidence>
<comment type="similarity">
    <text evidence="1">Belongs to the 'phage' integrase family.</text>
</comment>
<dbReference type="EMBL" id="MDET01000056">
    <property type="protein sequence ID" value="OQM73631.1"/>
    <property type="molecule type" value="Genomic_DNA"/>
</dbReference>
<name>A0A1V8RK95_9HYPH</name>